<name>A0AAW2DRE8_9ROSI</name>
<evidence type="ECO:0000313" key="2">
    <source>
        <dbReference type="EMBL" id="KAL0012143.1"/>
    </source>
</evidence>
<evidence type="ECO:0000259" key="1">
    <source>
        <dbReference type="Pfam" id="PF13456"/>
    </source>
</evidence>
<comment type="caution">
    <text evidence="2">The sequence shown here is derived from an EMBL/GenBank/DDBJ whole genome shotgun (WGS) entry which is preliminary data.</text>
</comment>
<evidence type="ECO:0000313" key="3">
    <source>
        <dbReference type="Proteomes" id="UP001459277"/>
    </source>
</evidence>
<keyword evidence="3" id="KW-1185">Reference proteome</keyword>
<dbReference type="GO" id="GO:0003676">
    <property type="term" value="F:nucleic acid binding"/>
    <property type="evidence" value="ECO:0007669"/>
    <property type="project" value="InterPro"/>
</dbReference>
<dbReference type="SUPFAM" id="SSF53098">
    <property type="entry name" value="Ribonuclease H-like"/>
    <property type="match status" value="1"/>
</dbReference>
<dbReference type="AlphaFoldDB" id="A0AAW2DRE8"/>
<dbReference type="InterPro" id="IPR002156">
    <property type="entry name" value="RNaseH_domain"/>
</dbReference>
<dbReference type="InterPro" id="IPR036397">
    <property type="entry name" value="RNaseH_sf"/>
</dbReference>
<dbReference type="GO" id="GO:0004523">
    <property type="term" value="F:RNA-DNA hybrid ribonuclease activity"/>
    <property type="evidence" value="ECO:0007669"/>
    <property type="project" value="InterPro"/>
</dbReference>
<organism evidence="2 3">
    <name type="scientific">Lithocarpus litseifolius</name>
    <dbReference type="NCBI Taxonomy" id="425828"/>
    <lineage>
        <taxon>Eukaryota</taxon>
        <taxon>Viridiplantae</taxon>
        <taxon>Streptophyta</taxon>
        <taxon>Embryophyta</taxon>
        <taxon>Tracheophyta</taxon>
        <taxon>Spermatophyta</taxon>
        <taxon>Magnoliopsida</taxon>
        <taxon>eudicotyledons</taxon>
        <taxon>Gunneridae</taxon>
        <taxon>Pentapetalae</taxon>
        <taxon>rosids</taxon>
        <taxon>fabids</taxon>
        <taxon>Fagales</taxon>
        <taxon>Fagaceae</taxon>
        <taxon>Lithocarpus</taxon>
    </lineage>
</organism>
<dbReference type="PANTHER" id="PTHR47723:SF19">
    <property type="entry name" value="POLYNUCLEOTIDYL TRANSFERASE, RIBONUCLEASE H-LIKE SUPERFAMILY PROTEIN"/>
    <property type="match status" value="1"/>
</dbReference>
<reference evidence="2 3" key="1">
    <citation type="submission" date="2024-01" db="EMBL/GenBank/DDBJ databases">
        <title>A telomere-to-telomere, gap-free genome of sweet tea (Lithocarpus litseifolius).</title>
        <authorList>
            <person name="Zhou J."/>
        </authorList>
    </citation>
    <scope>NUCLEOTIDE SEQUENCE [LARGE SCALE GENOMIC DNA]</scope>
    <source>
        <strain evidence="2">Zhou-2022a</strain>
        <tissue evidence="2">Leaf</tissue>
    </source>
</reference>
<protein>
    <recommendedName>
        <fullName evidence="1">RNase H type-1 domain-containing protein</fullName>
    </recommendedName>
</protein>
<feature type="domain" description="RNase H type-1" evidence="1">
    <location>
        <begin position="16"/>
        <end position="94"/>
    </location>
</feature>
<sequence length="118" mass="13274">MEEENSQVLQRWYKVNTDGVIFSKHKWTGIGVIARDDQGRVVATMSKRLMVPLGALEVETKALEVAAVFARDIDIQKVVFKSDSLLVCSTIQGVIEPPIIFGTIQYMSQLRQVKVQHT</sequence>
<dbReference type="Pfam" id="PF13456">
    <property type="entry name" value="RVT_3"/>
    <property type="match status" value="1"/>
</dbReference>
<dbReference type="InterPro" id="IPR012337">
    <property type="entry name" value="RNaseH-like_sf"/>
</dbReference>
<dbReference type="Gene3D" id="3.30.420.10">
    <property type="entry name" value="Ribonuclease H-like superfamily/Ribonuclease H"/>
    <property type="match status" value="1"/>
</dbReference>
<dbReference type="PANTHER" id="PTHR47723">
    <property type="entry name" value="OS05G0353850 PROTEIN"/>
    <property type="match status" value="1"/>
</dbReference>
<accession>A0AAW2DRE8</accession>
<dbReference type="InterPro" id="IPR053151">
    <property type="entry name" value="RNase_H-like"/>
</dbReference>
<dbReference type="EMBL" id="JAZDWU010000002">
    <property type="protein sequence ID" value="KAL0012143.1"/>
    <property type="molecule type" value="Genomic_DNA"/>
</dbReference>
<dbReference type="Proteomes" id="UP001459277">
    <property type="component" value="Unassembled WGS sequence"/>
</dbReference>
<proteinExistence type="predicted"/>
<gene>
    <name evidence="2" type="ORF">SO802_007251</name>
</gene>